<dbReference type="EMBL" id="MLAK01001091">
    <property type="protein sequence ID" value="OHS97861.1"/>
    <property type="molecule type" value="Genomic_DNA"/>
</dbReference>
<dbReference type="Proteomes" id="UP000179807">
    <property type="component" value="Unassembled WGS sequence"/>
</dbReference>
<dbReference type="SUPFAM" id="SSF48371">
    <property type="entry name" value="ARM repeat"/>
    <property type="match status" value="1"/>
</dbReference>
<dbReference type="AlphaFoldDB" id="A0A1J4JJX9"/>
<keyword evidence="2" id="KW-1185">Reference proteome</keyword>
<evidence type="ECO:0000313" key="1">
    <source>
        <dbReference type="EMBL" id="OHS97861.1"/>
    </source>
</evidence>
<dbReference type="Gene3D" id="1.25.10.10">
    <property type="entry name" value="Leucine-rich Repeat Variant"/>
    <property type="match status" value="1"/>
</dbReference>
<dbReference type="GeneID" id="94845216"/>
<name>A0A1J4JJX9_9EUKA</name>
<comment type="caution">
    <text evidence="1">The sequence shown here is derived from an EMBL/GenBank/DDBJ whole genome shotgun (WGS) entry which is preliminary data.</text>
</comment>
<protein>
    <submittedName>
        <fullName evidence="1">Uncharacterized protein</fullName>
    </submittedName>
</protein>
<accession>A0A1J4JJX9</accession>
<dbReference type="VEuPathDB" id="TrichDB:TRFO_35874"/>
<reference evidence="1" key="1">
    <citation type="submission" date="2016-10" db="EMBL/GenBank/DDBJ databases">
        <authorList>
            <person name="Benchimol M."/>
            <person name="Almeida L.G."/>
            <person name="Vasconcelos A.T."/>
            <person name="Perreira-Neves A."/>
            <person name="Rosa I.A."/>
            <person name="Tasca T."/>
            <person name="Bogo M.R."/>
            <person name="de Souza W."/>
        </authorList>
    </citation>
    <scope>NUCLEOTIDE SEQUENCE [LARGE SCALE GENOMIC DNA]</scope>
    <source>
        <strain evidence="1">K</strain>
    </source>
</reference>
<sequence length="502" mass="59277">MDISSYKMRMSDIQKQRAFNIHEEILKQEIYEKTPVSISNSKCQIELNKILPIIVDLYEKHHEQFEIVLSQLCDILNSYSRSNDSDTSIIVDIITGYNLHIFITRLFQDDLYVDNEHLWNLFSQLLYLADDNLIHYFINENYLDLIVYSMAQYSEITSYAFLILGNLILCTNNKYQNKICSKLNLNHLIPDFADKSDICLSTNILFFIRCFIISFKFLPNEKEVFEFILENLSLLNVTEAIIYYLSDCLYEMLNHEILDINTVFEYVFENETIYQKLFLFLMHENLKSSKIPILNIFIKSENILSHIIKESYQHNNVDMIKKYEHFTALMYINNFEPKTTLKKLLKIRNREIIRKGIKVLRKSIVVNNECDEFISFIGQILKTVGNYSYSSQYQFLKLFLVVIKNACIDTIRTMVDSNILEFLIYFLNLDRPQQVINVLEGIIIIVRMMSNSIEEHTIKARLIGLDLEGAINDLQRLEDDEVTYRAQMVMNEVYSEVYTDED</sequence>
<proteinExistence type="predicted"/>
<dbReference type="RefSeq" id="XP_068350998.1">
    <property type="nucleotide sequence ID" value="XM_068510512.1"/>
</dbReference>
<organism evidence="1 2">
    <name type="scientific">Tritrichomonas foetus</name>
    <dbReference type="NCBI Taxonomy" id="1144522"/>
    <lineage>
        <taxon>Eukaryota</taxon>
        <taxon>Metamonada</taxon>
        <taxon>Parabasalia</taxon>
        <taxon>Tritrichomonadida</taxon>
        <taxon>Tritrichomonadidae</taxon>
        <taxon>Tritrichomonas</taxon>
    </lineage>
</organism>
<dbReference type="InterPro" id="IPR011989">
    <property type="entry name" value="ARM-like"/>
</dbReference>
<gene>
    <name evidence="1" type="ORF">TRFO_35874</name>
</gene>
<evidence type="ECO:0000313" key="2">
    <source>
        <dbReference type="Proteomes" id="UP000179807"/>
    </source>
</evidence>
<dbReference type="InterPro" id="IPR016024">
    <property type="entry name" value="ARM-type_fold"/>
</dbReference>